<evidence type="ECO:0000256" key="10">
    <source>
        <dbReference type="RuleBase" id="RU363035"/>
    </source>
</evidence>
<dbReference type="GO" id="GO:0005829">
    <property type="term" value="C:cytosol"/>
    <property type="evidence" value="ECO:0007669"/>
    <property type="project" value="TreeGrafter"/>
</dbReference>
<comment type="similarity">
    <text evidence="1 10">Belongs to the class-I aminoacyl-tRNA synthetase family.</text>
</comment>
<feature type="domain" description="Aminoacyl-tRNA synthetase class Ia" evidence="12">
    <location>
        <begin position="60"/>
        <end position="416"/>
    </location>
</feature>
<evidence type="ECO:0000256" key="9">
    <source>
        <dbReference type="ARBA" id="ARBA00047552"/>
    </source>
</evidence>
<evidence type="ECO:0000256" key="4">
    <source>
        <dbReference type="ARBA" id="ARBA00022741"/>
    </source>
</evidence>
<evidence type="ECO:0000256" key="3">
    <source>
        <dbReference type="ARBA" id="ARBA00022598"/>
    </source>
</evidence>
<comment type="catalytic activity">
    <reaction evidence="9">
        <text>tRNA(Val) + L-valine + ATP = L-valyl-tRNA(Val) + AMP + diphosphate</text>
        <dbReference type="Rhea" id="RHEA:10704"/>
        <dbReference type="Rhea" id="RHEA-COMP:9672"/>
        <dbReference type="Rhea" id="RHEA-COMP:9708"/>
        <dbReference type="ChEBI" id="CHEBI:30616"/>
        <dbReference type="ChEBI" id="CHEBI:33019"/>
        <dbReference type="ChEBI" id="CHEBI:57762"/>
        <dbReference type="ChEBI" id="CHEBI:78442"/>
        <dbReference type="ChEBI" id="CHEBI:78537"/>
        <dbReference type="ChEBI" id="CHEBI:456215"/>
        <dbReference type="EC" id="6.1.1.9"/>
    </reaction>
</comment>
<dbReference type="PANTHER" id="PTHR11946">
    <property type="entry name" value="VALYL-TRNA SYNTHETASES"/>
    <property type="match status" value="1"/>
</dbReference>
<evidence type="ECO:0000256" key="6">
    <source>
        <dbReference type="ARBA" id="ARBA00022917"/>
    </source>
</evidence>
<evidence type="ECO:0000256" key="5">
    <source>
        <dbReference type="ARBA" id="ARBA00022840"/>
    </source>
</evidence>
<dbReference type="GO" id="GO:0005524">
    <property type="term" value="F:ATP binding"/>
    <property type="evidence" value="ECO:0007669"/>
    <property type="project" value="UniProtKB-KW"/>
</dbReference>
<dbReference type="InterPro" id="IPR014729">
    <property type="entry name" value="Rossmann-like_a/b/a_fold"/>
</dbReference>
<dbReference type="VEuPathDB" id="PiroplasmaDB:TA09105"/>
<feature type="region of interest" description="Disordered" evidence="11">
    <location>
        <begin position="601"/>
        <end position="624"/>
    </location>
</feature>
<dbReference type="InterPro" id="IPR009080">
    <property type="entry name" value="tRNAsynth_Ia_anticodon-bd"/>
</dbReference>
<dbReference type="PROSITE" id="PS00178">
    <property type="entry name" value="AA_TRNA_LIGASE_I"/>
    <property type="match status" value="1"/>
</dbReference>
<evidence type="ECO:0000313" key="14">
    <source>
        <dbReference type="EMBL" id="SVP95342.1"/>
    </source>
</evidence>
<dbReference type="Pfam" id="PF00133">
    <property type="entry name" value="tRNA-synt_1"/>
    <property type="match status" value="2"/>
</dbReference>
<evidence type="ECO:0000256" key="1">
    <source>
        <dbReference type="ARBA" id="ARBA00005594"/>
    </source>
</evidence>
<dbReference type="SUPFAM" id="SSF52374">
    <property type="entry name" value="Nucleotidylyl transferase"/>
    <property type="match status" value="1"/>
</dbReference>
<dbReference type="PRINTS" id="PR00986">
    <property type="entry name" value="TRNASYNTHVAL"/>
</dbReference>
<dbReference type="EMBL" id="UIVT01000004">
    <property type="protein sequence ID" value="SVP94543.1"/>
    <property type="molecule type" value="Genomic_DNA"/>
</dbReference>
<keyword evidence="4 10" id="KW-0547">Nucleotide-binding</keyword>
<dbReference type="EC" id="6.1.1.9" evidence="2"/>
<evidence type="ECO:0000256" key="7">
    <source>
        <dbReference type="ARBA" id="ARBA00023146"/>
    </source>
</evidence>
<dbReference type="SUPFAM" id="SSF47323">
    <property type="entry name" value="Anticodon-binding domain of a subclass of class I aminoacyl-tRNA synthetases"/>
    <property type="match status" value="1"/>
</dbReference>
<feature type="domain" description="Aminoacyl-tRNA synthetase class Ia" evidence="12">
    <location>
        <begin position="426"/>
        <end position="514"/>
    </location>
</feature>
<proteinExistence type="inferred from homology"/>
<evidence type="ECO:0000313" key="13">
    <source>
        <dbReference type="EMBL" id="SVP94543.1"/>
    </source>
</evidence>
<dbReference type="PANTHER" id="PTHR11946:SF93">
    <property type="entry name" value="VALINE--TRNA LIGASE, CHLOROPLASTIC_MITOCHONDRIAL 2"/>
    <property type="match status" value="1"/>
</dbReference>
<name>A0A3B0N1E1_THEAN</name>
<sequence>MNIILICIIKSISCIKTYNFINHNFLNFNINQDSTSLSHSSANKLYDSTVILDSITKGENSLNNDKSEGTVRIITPPPNVTGDLHVGNLLNVVCCDVYKNYLKLKGFDVNINFSNDHAGQSFQKVFDNTYPNLPSGSEKMEMAKLMCQNIRNRHLEDIRRLGIDWECGHFTMDKHVESLANSVLQRFQTLGLLKEKYWPTHCVNINGKFIPVCSSDIHYSTENITLYAMNKQFENVNGDKINLKVCTPFPEYYYATTALGVPNDIFQQLKDHQVDLPNLKRRVPIIPISNEINIPKFVRNKNMAIMLSNGYNYYNPDDEMVILYWNELLNSKVGDIFNQTTSVSMEVPKYTKDINAKVVILPVLQYVLDTKTLSKKAIESLDKIKVYPENRKTMIYNRLKNIKDWCITRHAWWGIKPTIDIGVDEDDNRVLDTWFTSSLWPIITWSGKTVTSILYTCYDILENWIVKMLLVCSNVDEDKLFNEIYLHGMVSDQFGKKMSKSHQNTLVLKDLMESEQTSFDHTLFNVNDPDEMIKSNLVRLKLCSICSSSDFTKPLNNNFNYQNILFKYYQIFKFRNSIRNSNSGLENGNCGLENGNCGVENNSNSSLENSNSSLENSNSIANNSNSNPEYDCGIDLEKIIRSKLLKLVDKIEQDIKKFEFSNCITNLNEYVKVFSEYLVPLIRLSVSTNVQNIEHFDPYFSDLASIIYSFTPEFVNNFNLNKYIKEFKWPHLDTESNELFEELVNIVTNVRKLVKDGQDDLYIKINPKLNTKFNTNYINYLIQLTYNKLPNINYM</sequence>
<dbReference type="EMBL" id="UIVS01000004">
    <property type="protein sequence ID" value="SVP95342.1"/>
    <property type="molecule type" value="Genomic_DNA"/>
</dbReference>
<keyword evidence="3 10" id="KW-0436">Ligase</keyword>
<keyword evidence="7 10" id="KW-0030">Aminoacyl-tRNA synthetase</keyword>
<dbReference type="InterPro" id="IPR002300">
    <property type="entry name" value="aa-tRNA-synth_Ia"/>
</dbReference>
<organism evidence="14">
    <name type="scientific">Theileria annulata</name>
    <dbReference type="NCBI Taxonomy" id="5874"/>
    <lineage>
        <taxon>Eukaryota</taxon>
        <taxon>Sar</taxon>
        <taxon>Alveolata</taxon>
        <taxon>Apicomplexa</taxon>
        <taxon>Aconoidasida</taxon>
        <taxon>Piroplasmida</taxon>
        <taxon>Theileriidae</taxon>
        <taxon>Theileria</taxon>
    </lineage>
</organism>
<dbReference type="AlphaFoldDB" id="A0A3B0N1E1"/>
<dbReference type="GO" id="GO:0004832">
    <property type="term" value="F:valine-tRNA ligase activity"/>
    <property type="evidence" value="ECO:0007669"/>
    <property type="project" value="UniProtKB-EC"/>
</dbReference>
<evidence type="ECO:0000256" key="8">
    <source>
        <dbReference type="ARBA" id="ARBA00029936"/>
    </source>
</evidence>
<evidence type="ECO:0000259" key="12">
    <source>
        <dbReference type="Pfam" id="PF00133"/>
    </source>
</evidence>
<dbReference type="GO" id="GO:0006438">
    <property type="term" value="P:valyl-tRNA aminoacylation"/>
    <property type="evidence" value="ECO:0007669"/>
    <property type="project" value="InterPro"/>
</dbReference>
<keyword evidence="6 10" id="KW-0648">Protein biosynthesis</keyword>
<dbReference type="InterPro" id="IPR002303">
    <property type="entry name" value="Valyl-tRNA_ligase"/>
</dbReference>
<dbReference type="Gene3D" id="3.40.50.620">
    <property type="entry name" value="HUPs"/>
    <property type="match status" value="2"/>
</dbReference>
<dbReference type="InterPro" id="IPR001412">
    <property type="entry name" value="aa-tRNA-synth_I_CS"/>
</dbReference>
<accession>A0A3B0N1E1</accession>
<gene>
    <name evidence="13" type="ORF">TAT_000350300</name>
    <name evidence="14" type="ORF">TAV_000350200</name>
</gene>
<reference evidence="14" key="1">
    <citation type="submission" date="2018-07" db="EMBL/GenBank/DDBJ databases">
        <authorList>
            <person name="Quirk P.G."/>
            <person name="Krulwich T.A."/>
        </authorList>
    </citation>
    <scope>NUCLEOTIDE SEQUENCE</scope>
    <source>
        <strain evidence="14">Anand</strain>
    </source>
</reference>
<keyword evidence="5 10" id="KW-0067">ATP-binding</keyword>
<protein>
    <recommendedName>
        <fullName evidence="2">valine--tRNA ligase</fullName>
        <ecNumber evidence="2">6.1.1.9</ecNumber>
    </recommendedName>
    <alternativeName>
        <fullName evidence="8">Valyl-tRNA synthetase</fullName>
    </alternativeName>
</protein>
<evidence type="ECO:0000256" key="2">
    <source>
        <dbReference type="ARBA" id="ARBA00013169"/>
    </source>
</evidence>
<evidence type="ECO:0000256" key="11">
    <source>
        <dbReference type="SAM" id="MobiDB-lite"/>
    </source>
</evidence>